<keyword evidence="3" id="KW-1185">Reference proteome</keyword>
<keyword evidence="1" id="KW-0732">Signal</keyword>
<dbReference type="RefSeq" id="WP_046217042.1">
    <property type="nucleotide sequence ID" value="NZ_CP011974.1"/>
</dbReference>
<dbReference type="Proteomes" id="UP000036202">
    <property type="component" value="Chromosome"/>
</dbReference>
<organism evidence="2 3">
    <name type="scientific">Priestia filamentosa</name>
    <dbReference type="NCBI Taxonomy" id="1402861"/>
    <lineage>
        <taxon>Bacteria</taxon>
        <taxon>Bacillati</taxon>
        <taxon>Bacillota</taxon>
        <taxon>Bacilli</taxon>
        <taxon>Bacillales</taxon>
        <taxon>Bacillaceae</taxon>
        <taxon>Priestia</taxon>
    </lineage>
</organism>
<accession>A0A0H4KV57</accession>
<dbReference type="KEGG" id="beo:BEH_08640"/>
<gene>
    <name evidence="2" type="ORF">BEH_08640</name>
</gene>
<feature type="signal peptide" evidence="1">
    <location>
        <begin position="1"/>
        <end position="22"/>
    </location>
</feature>
<dbReference type="EMBL" id="CP011974">
    <property type="protein sequence ID" value="AKO92158.1"/>
    <property type="molecule type" value="Genomic_DNA"/>
</dbReference>
<evidence type="ECO:0008006" key="4">
    <source>
        <dbReference type="Google" id="ProtNLM"/>
    </source>
</evidence>
<reference evidence="3" key="2">
    <citation type="submission" date="2015-06" db="EMBL/GenBank/DDBJ databases">
        <title>Genome Sequence of Bacillus endophyticus and Analysis of its Companion Mechanism in the Ketogulonigenium vulgare-Bacillus strain Consortium.</title>
        <authorList>
            <person name="Jia N."/>
            <person name="Du J."/>
            <person name="Ding M.-Z."/>
            <person name="Gao F."/>
            <person name="Yuan Y.-J."/>
        </authorList>
    </citation>
    <scope>NUCLEOTIDE SEQUENCE [LARGE SCALE GENOMIC DNA]</scope>
    <source>
        <strain evidence="3">Hbe603</strain>
    </source>
</reference>
<reference evidence="2 3" key="1">
    <citation type="journal article" date="2015" name="PLoS ONE">
        <title>Genome Sequence of Bacillus endophyticus and Analysis of Its Companion Mechanism in the Ketogulonigenium vulgare-Bacillus Strain Consortium.</title>
        <authorList>
            <person name="Jia N."/>
            <person name="Du J."/>
            <person name="Ding M.Z."/>
            <person name="Gao F."/>
            <person name="Yuan Y.J."/>
        </authorList>
    </citation>
    <scope>NUCLEOTIDE SEQUENCE [LARGE SCALE GENOMIC DNA]</scope>
    <source>
        <strain evidence="2 3">Hbe603</strain>
    </source>
</reference>
<feature type="chain" id="PRO_5005207331" description="DUF4352 domain-containing protein" evidence="1">
    <location>
        <begin position="23"/>
        <end position="187"/>
    </location>
</feature>
<dbReference type="AlphaFoldDB" id="A0A0H4KV57"/>
<proteinExistence type="predicted"/>
<sequence length="187" mass="20880">MKSFLKVTCAAFILTSLMTACSEEKETAQVEPSKEVENTLSPEEQQQQLEIEELEKGILFYGENVKGGDYGVSVLDGTYEKTNEGSGTIKAQVEVKNVHDDGTGVTLLPLEFWIENEKTNQKFIGKALPNDAQKFTNLPQGHSVVFDVSFSIKATEELENFYLYIDSKNDPFANAHWKLDNLDSSQS</sequence>
<dbReference type="PROSITE" id="PS51257">
    <property type="entry name" value="PROKAR_LIPOPROTEIN"/>
    <property type="match status" value="1"/>
</dbReference>
<evidence type="ECO:0000256" key="1">
    <source>
        <dbReference type="SAM" id="SignalP"/>
    </source>
</evidence>
<dbReference type="PATRIC" id="fig|135735.6.peg.1782"/>
<evidence type="ECO:0000313" key="2">
    <source>
        <dbReference type="EMBL" id="AKO92158.1"/>
    </source>
</evidence>
<protein>
    <recommendedName>
        <fullName evidence="4">DUF4352 domain-containing protein</fullName>
    </recommendedName>
</protein>
<name>A0A0H4KV57_9BACI</name>
<evidence type="ECO:0000313" key="3">
    <source>
        <dbReference type="Proteomes" id="UP000036202"/>
    </source>
</evidence>